<gene>
    <name evidence="3" type="ORF">Thena_0850</name>
</gene>
<evidence type="ECO:0000256" key="2">
    <source>
        <dbReference type="ARBA" id="ARBA00022679"/>
    </source>
</evidence>
<keyword evidence="4" id="KW-1185">Reference proteome</keyword>
<dbReference type="PANTHER" id="PTHR30160:SF1">
    <property type="entry name" value="LIPOPOLYSACCHARIDE 1,2-N-ACETYLGLUCOSAMINETRANSFERASE-RELATED"/>
    <property type="match status" value="1"/>
</dbReference>
<dbReference type="Gene3D" id="3.40.50.2000">
    <property type="entry name" value="Glycogen Phosphorylase B"/>
    <property type="match status" value="2"/>
</dbReference>
<dbReference type="GO" id="GO:0009244">
    <property type="term" value="P:lipopolysaccharide core region biosynthetic process"/>
    <property type="evidence" value="ECO:0007669"/>
    <property type="project" value="TreeGrafter"/>
</dbReference>
<protein>
    <submittedName>
        <fullName evidence="3">Glycosyl transferase family 9</fullName>
    </submittedName>
</protein>
<dbReference type="HOGENOM" id="CLU_038371_0_0_9"/>
<evidence type="ECO:0000256" key="1">
    <source>
        <dbReference type="ARBA" id="ARBA00022676"/>
    </source>
</evidence>
<proteinExistence type="predicted"/>
<dbReference type="EMBL" id="CP002690">
    <property type="protein sequence ID" value="AEE14480.1"/>
    <property type="molecule type" value="Genomic_DNA"/>
</dbReference>
<dbReference type="CDD" id="cd03789">
    <property type="entry name" value="GT9_LPS_heptosyltransferase"/>
    <property type="match status" value="1"/>
</dbReference>
<organism evidence="3 4">
    <name type="scientific">Thermodesulfobium narugense DSM 14796</name>
    <dbReference type="NCBI Taxonomy" id="747365"/>
    <lineage>
        <taxon>Bacteria</taxon>
        <taxon>Pseudomonadati</taxon>
        <taxon>Thermodesulfobiota</taxon>
        <taxon>Thermodesulfobiia</taxon>
        <taxon>Thermodesulfobiales</taxon>
        <taxon>Thermodesulfobiaceae</taxon>
        <taxon>Thermodesulfobium</taxon>
    </lineage>
</organism>
<dbReference type="SUPFAM" id="SSF53756">
    <property type="entry name" value="UDP-Glycosyltransferase/glycogen phosphorylase"/>
    <property type="match status" value="1"/>
</dbReference>
<dbReference type="InterPro" id="IPR051199">
    <property type="entry name" value="LPS_LOS_Heptosyltrfase"/>
</dbReference>
<name>M1E7I2_9BACT</name>
<dbReference type="KEGG" id="tnr:Thena_0850"/>
<dbReference type="InterPro" id="IPR002201">
    <property type="entry name" value="Glyco_trans_9"/>
</dbReference>
<dbReference type="Proteomes" id="UP000011765">
    <property type="component" value="Chromosome"/>
</dbReference>
<dbReference type="PANTHER" id="PTHR30160">
    <property type="entry name" value="TETRAACYLDISACCHARIDE 4'-KINASE-RELATED"/>
    <property type="match status" value="1"/>
</dbReference>
<keyword evidence="2 3" id="KW-0808">Transferase</keyword>
<evidence type="ECO:0000313" key="4">
    <source>
        <dbReference type="Proteomes" id="UP000011765"/>
    </source>
</evidence>
<reference evidence="3 4" key="1">
    <citation type="submission" date="2011-04" db="EMBL/GenBank/DDBJ databases">
        <title>The complete genome of Thermodesulfobium narugense DSM 14796.</title>
        <authorList>
            <consortium name="US DOE Joint Genome Institute (JGI-PGF)"/>
            <person name="Lucas S."/>
            <person name="Han J."/>
            <person name="Lapidus A."/>
            <person name="Bruce D."/>
            <person name="Goodwin L."/>
            <person name="Pitluck S."/>
            <person name="Peters L."/>
            <person name="Kyrpides N."/>
            <person name="Mavromatis K."/>
            <person name="Pagani I."/>
            <person name="Ivanova N."/>
            <person name="Ovchinnikova G."/>
            <person name="Zhang X."/>
            <person name="Saunders L."/>
            <person name="Detter J.C."/>
            <person name="Tapia R."/>
            <person name="Han C."/>
            <person name="Land M."/>
            <person name="Hauser L."/>
            <person name="Markowitz V."/>
            <person name="Cheng J.-F."/>
            <person name="Hugenholtz P."/>
            <person name="Woyke T."/>
            <person name="Wu D."/>
            <person name="Spring S."/>
            <person name="Schroeder M."/>
            <person name="Brambilla E."/>
            <person name="Klenk H.-P."/>
            <person name="Eisen J.A."/>
        </authorList>
    </citation>
    <scope>NUCLEOTIDE SEQUENCE [LARGE SCALE GENOMIC DNA]</scope>
    <source>
        <strain evidence="3 4">DSM 14796</strain>
    </source>
</reference>
<dbReference type="eggNOG" id="COG0859">
    <property type="taxonomic scope" value="Bacteria"/>
</dbReference>
<dbReference type="GO" id="GO:0005829">
    <property type="term" value="C:cytosol"/>
    <property type="evidence" value="ECO:0007669"/>
    <property type="project" value="TreeGrafter"/>
</dbReference>
<dbReference type="GO" id="GO:0008713">
    <property type="term" value="F:ADP-heptose-lipopolysaccharide heptosyltransferase activity"/>
    <property type="evidence" value="ECO:0007669"/>
    <property type="project" value="TreeGrafter"/>
</dbReference>
<accession>M1E7I2</accession>
<dbReference type="STRING" id="747365.Thena_0850"/>
<dbReference type="OrthoDB" id="9797795at2"/>
<dbReference type="Pfam" id="PF01075">
    <property type="entry name" value="Glyco_transf_9"/>
    <property type="match status" value="1"/>
</dbReference>
<evidence type="ECO:0000313" key="3">
    <source>
        <dbReference type="EMBL" id="AEE14480.1"/>
    </source>
</evidence>
<sequence>MDKFIARKITYLNPTSKMTPIKRFVDFFGYRFFCKNKDNLDNLDINNFRSICIVQMGHIGDFLLSTPMISEIRKNFNGKIVLAINKNTLELASNLKGTDEVIILEHPRKIYSRSNNNSILSAIKSFSKIDVDIVLEVRGDINIIPFISLFSKYKYLVGFNVGGAGFLLDKVLEYPYGEHITETYNKFLNFFKIKIPEVKKLDSYYDLKAPNPIKEDKYIVIAVGQTGARSKDWDINNFIKLINMFLNERYTVVLVGKITPDESKEYNRLDNKKLINLTNKTSLMELFSIIKSANLFIGLDSGPTHAAAMLGVRTLALYSGVVDFNVFRPIEFFGNVSIIKIDVECEKCYKTNCENNICMKMITPEMVFDRSIELIRGRLSNE</sequence>
<keyword evidence="1" id="KW-0328">Glycosyltransferase</keyword>
<dbReference type="RefSeq" id="WP_013756203.1">
    <property type="nucleotide sequence ID" value="NC_015499.1"/>
</dbReference>
<dbReference type="AlphaFoldDB" id="M1E7I2"/>